<keyword evidence="7" id="KW-0472">Membrane</keyword>
<comment type="caution">
    <text evidence="9">The sequence shown here is derived from an EMBL/GenBank/DDBJ whole genome shotgun (WGS) entry which is preliminary data.</text>
</comment>
<dbReference type="InterPro" id="IPR003439">
    <property type="entry name" value="ABC_transporter-like_ATP-bd"/>
</dbReference>
<keyword evidence="3" id="KW-0813">Transport</keyword>
<organism evidence="9 10">
    <name type="scientific">Gluconacetobacter tumulisoli</name>
    <dbReference type="NCBI Taxonomy" id="1286189"/>
    <lineage>
        <taxon>Bacteria</taxon>
        <taxon>Pseudomonadati</taxon>
        <taxon>Pseudomonadota</taxon>
        <taxon>Alphaproteobacteria</taxon>
        <taxon>Acetobacterales</taxon>
        <taxon>Acetobacteraceae</taxon>
        <taxon>Gluconacetobacter</taxon>
    </lineage>
</organism>
<evidence type="ECO:0000259" key="8">
    <source>
        <dbReference type="PROSITE" id="PS50893"/>
    </source>
</evidence>
<evidence type="ECO:0000256" key="2">
    <source>
        <dbReference type="ARBA" id="ARBA00005417"/>
    </source>
</evidence>
<dbReference type="InterPro" id="IPR013563">
    <property type="entry name" value="Oligopep_ABC_C"/>
</dbReference>
<gene>
    <name evidence="9" type="ORF">HLH28_10945</name>
</gene>
<dbReference type="EMBL" id="JABEQM010000008">
    <property type="protein sequence ID" value="MBB2202079.1"/>
    <property type="molecule type" value="Genomic_DNA"/>
</dbReference>
<evidence type="ECO:0000313" key="9">
    <source>
        <dbReference type="EMBL" id="MBB2202079.1"/>
    </source>
</evidence>
<dbReference type="GO" id="GO:0015833">
    <property type="term" value="P:peptide transport"/>
    <property type="evidence" value="ECO:0007669"/>
    <property type="project" value="InterPro"/>
</dbReference>
<dbReference type="RefSeq" id="WP_182958901.1">
    <property type="nucleotide sequence ID" value="NZ_JABEQM010000008.1"/>
</dbReference>
<keyword evidence="10" id="KW-1185">Reference proteome</keyword>
<dbReference type="Proteomes" id="UP000578030">
    <property type="component" value="Unassembled WGS sequence"/>
</dbReference>
<dbReference type="GO" id="GO:0005886">
    <property type="term" value="C:plasma membrane"/>
    <property type="evidence" value="ECO:0007669"/>
    <property type="project" value="UniProtKB-SubCell"/>
</dbReference>
<name>A0A7W4K822_9PROT</name>
<evidence type="ECO:0000256" key="5">
    <source>
        <dbReference type="ARBA" id="ARBA00022741"/>
    </source>
</evidence>
<keyword evidence="5" id="KW-0547">Nucleotide-binding</keyword>
<evidence type="ECO:0000256" key="7">
    <source>
        <dbReference type="ARBA" id="ARBA00023136"/>
    </source>
</evidence>
<dbReference type="GO" id="GO:0016887">
    <property type="term" value="F:ATP hydrolysis activity"/>
    <property type="evidence" value="ECO:0007669"/>
    <property type="project" value="InterPro"/>
</dbReference>
<evidence type="ECO:0000256" key="1">
    <source>
        <dbReference type="ARBA" id="ARBA00004417"/>
    </source>
</evidence>
<dbReference type="AlphaFoldDB" id="A0A7W4K822"/>
<proteinExistence type="inferred from homology"/>
<reference evidence="9 10" key="1">
    <citation type="submission" date="2020-04" db="EMBL/GenBank/DDBJ databases">
        <title>Description of novel Gluconacetobacter.</title>
        <authorList>
            <person name="Sombolestani A."/>
        </authorList>
    </citation>
    <scope>NUCLEOTIDE SEQUENCE [LARGE SCALE GENOMIC DNA]</scope>
    <source>
        <strain evidence="9 10">LMG 27802</strain>
    </source>
</reference>
<dbReference type="PANTHER" id="PTHR43297">
    <property type="entry name" value="OLIGOPEPTIDE TRANSPORT ATP-BINDING PROTEIN APPD"/>
    <property type="match status" value="1"/>
</dbReference>
<dbReference type="GO" id="GO:0005524">
    <property type="term" value="F:ATP binding"/>
    <property type="evidence" value="ECO:0007669"/>
    <property type="project" value="UniProtKB-KW"/>
</dbReference>
<evidence type="ECO:0000256" key="6">
    <source>
        <dbReference type="ARBA" id="ARBA00022840"/>
    </source>
</evidence>
<feature type="domain" description="ABC transporter" evidence="8">
    <location>
        <begin position="10"/>
        <end position="263"/>
    </location>
</feature>
<dbReference type="InterPro" id="IPR003593">
    <property type="entry name" value="AAA+_ATPase"/>
</dbReference>
<evidence type="ECO:0000256" key="4">
    <source>
        <dbReference type="ARBA" id="ARBA00022475"/>
    </source>
</evidence>
<evidence type="ECO:0000313" key="10">
    <source>
        <dbReference type="Proteomes" id="UP000578030"/>
    </source>
</evidence>
<dbReference type="PANTHER" id="PTHR43297:SF2">
    <property type="entry name" value="DIPEPTIDE TRANSPORT ATP-BINDING PROTEIN DPPD"/>
    <property type="match status" value="1"/>
</dbReference>
<protein>
    <submittedName>
        <fullName evidence="9">ABC transporter ATP-binding protein</fullName>
    </submittedName>
</protein>
<dbReference type="SMART" id="SM00382">
    <property type="entry name" value="AAA"/>
    <property type="match status" value="1"/>
</dbReference>
<dbReference type="InterPro" id="IPR027417">
    <property type="entry name" value="P-loop_NTPase"/>
</dbReference>
<evidence type="ECO:0000256" key="3">
    <source>
        <dbReference type="ARBA" id="ARBA00022448"/>
    </source>
</evidence>
<accession>A0A7W4K822</accession>
<comment type="similarity">
    <text evidence="2">Belongs to the ABC transporter superfamily.</text>
</comment>
<dbReference type="Gene3D" id="3.40.50.300">
    <property type="entry name" value="P-loop containing nucleotide triphosphate hydrolases"/>
    <property type="match status" value="1"/>
</dbReference>
<keyword evidence="6 9" id="KW-0067">ATP-binding</keyword>
<dbReference type="Pfam" id="PF00005">
    <property type="entry name" value="ABC_tran"/>
    <property type="match status" value="1"/>
</dbReference>
<dbReference type="PROSITE" id="PS50893">
    <property type="entry name" value="ABC_TRANSPORTER_2"/>
    <property type="match status" value="1"/>
</dbReference>
<dbReference type="InterPro" id="IPR050388">
    <property type="entry name" value="ABC_Ni/Peptide_Import"/>
</dbReference>
<keyword evidence="4" id="KW-1003">Cell membrane</keyword>
<dbReference type="CDD" id="cd03257">
    <property type="entry name" value="ABC_NikE_OppD_transporters"/>
    <property type="match status" value="1"/>
</dbReference>
<dbReference type="NCBIfam" id="TIGR01727">
    <property type="entry name" value="oligo_HPY"/>
    <property type="match status" value="1"/>
</dbReference>
<dbReference type="SUPFAM" id="SSF52540">
    <property type="entry name" value="P-loop containing nucleoside triphosphate hydrolases"/>
    <property type="match status" value="1"/>
</dbReference>
<comment type="subcellular location">
    <subcellularLocation>
        <location evidence="1">Cell inner membrane</location>
        <topology evidence="1">Peripheral membrane protein</topology>
    </subcellularLocation>
</comment>
<dbReference type="InterPro" id="IPR017871">
    <property type="entry name" value="ABC_transporter-like_CS"/>
</dbReference>
<sequence length="342" mass="35685">MTAPGGGPVLRVRKLGVSFGQTSLVDGLNFDVGRGEIVALVGESGSGKSVSSLAILGLLPGADISGSAVLHAPGPAGDRDGIELLGRPERLLRPLRGKRVSMIFQDPMSSLNPIRTIGAQLREILALHAGLDGRAAERRAVDLLAQVGIVDPQGCMRLIPQRLSGGMRQRVVIALAIAGGPDLLIADEPTTALDVTIQAQVLRLLLDLRADMGMAMVFITHNLAVASAIADRVVVLYAGQIVEDAPAAAFFAAPRMPYSRGLLAAAPGLDRIASGARRLGTLPGQVPPPDERGAGCRFAPRCAWMMPDPCARRMPALEHVAPAGPGGPPHLARCARLEEIGE</sequence>
<dbReference type="PROSITE" id="PS00211">
    <property type="entry name" value="ABC_TRANSPORTER_1"/>
    <property type="match status" value="1"/>
</dbReference>
<dbReference type="Pfam" id="PF08352">
    <property type="entry name" value="oligo_HPY"/>
    <property type="match status" value="1"/>
</dbReference>